<name>A0A6A6AVC6_9PLEO</name>
<reference evidence="1" key="1">
    <citation type="journal article" date="2020" name="Stud. Mycol.">
        <title>101 Dothideomycetes genomes: a test case for predicting lifestyles and emergence of pathogens.</title>
        <authorList>
            <person name="Haridas S."/>
            <person name="Albert R."/>
            <person name="Binder M."/>
            <person name="Bloem J."/>
            <person name="Labutti K."/>
            <person name="Salamov A."/>
            <person name="Andreopoulos B."/>
            <person name="Baker S."/>
            <person name="Barry K."/>
            <person name="Bills G."/>
            <person name="Bluhm B."/>
            <person name="Cannon C."/>
            <person name="Castanera R."/>
            <person name="Culley D."/>
            <person name="Daum C."/>
            <person name="Ezra D."/>
            <person name="Gonzalez J."/>
            <person name="Henrissat B."/>
            <person name="Kuo A."/>
            <person name="Liang C."/>
            <person name="Lipzen A."/>
            <person name="Lutzoni F."/>
            <person name="Magnuson J."/>
            <person name="Mondo S."/>
            <person name="Nolan M."/>
            <person name="Ohm R."/>
            <person name="Pangilinan J."/>
            <person name="Park H.-J."/>
            <person name="Ramirez L."/>
            <person name="Alfaro M."/>
            <person name="Sun H."/>
            <person name="Tritt A."/>
            <person name="Yoshinaga Y."/>
            <person name="Zwiers L.-H."/>
            <person name="Turgeon B."/>
            <person name="Goodwin S."/>
            <person name="Spatafora J."/>
            <person name="Crous P."/>
            <person name="Grigoriev I."/>
        </authorList>
    </citation>
    <scope>NUCLEOTIDE SEQUENCE</scope>
    <source>
        <strain evidence="1">CBS 119687</strain>
    </source>
</reference>
<protein>
    <submittedName>
        <fullName evidence="1">Uncharacterized protein</fullName>
    </submittedName>
</protein>
<dbReference type="Proteomes" id="UP000799771">
    <property type="component" value="Unassembled WGS sequence"/>
</dbReference>
<evidence type="ECO:0000313" key="2">
    <source>
        <dbReference type="Proteomes" id="UP000799771"/>
    </source>
</evidence>
<organism evidence="1 2">
    <name type="scientific">Dothidotthia symphoricarpi CBS 119687</name>
    <dbReference type="NCBI Taxonomy" id="1392245"/>
    <lineage>
        <taxon>Eukaryota</taxon>
        <taxon>Fungi</taxon>
        <taxon>Dikarya</taxon>
        <taxon>Ascomycota</taxon>
        <taxon>Pezizomycotina</taxon>
        <taxon>Dothideomycetes</taxon>
        <taxon>Pleosporomycetidae</taxon>
        <taxon>Pleosporales</taxon>
        <taxon>Dothidotthiaceae</taxon>
        <taxon>Dothidotthia</taxon>
    </lineage>
</organism>
<keyword evidence="2" id="KW-1185">Reference proteome</keyword>
<gene>
    <name evidence="1" type="ORF">P153DRAFT_12297</name>
</gene>
<dbReference type="RefSeq" id="XP_033529291.1">
    <property type="nucleotide sequence ID" value="XM_033661990.1"/>
</dbReference>
<dbReference type="GeneID" id="54402422"/>
<proteinExistence type="predicted"/>
<accession>A0A6A6AVC6</accession>
<dbReference type="AlphaFoldDB" id="A0A6A6AVC6"/>
<dbReference type="EMBL" id="ML977497">
    <property type="protein sequence ID" value="KAF2134904.1"/>
    <property type="molecule type" value="Genomic_DNA"/>
</dbReference>
<evidence type="ECO:0000313" key="1">
    <source>
        <dbReference type="EMBL" id="KAF2134904.1"/>
    </source>
</evidence>
<sequence>MRTLFCFFLNQRAFPTCFLWFSPTDTKLSPQLADDDAWGKRWMQDGEWKDDCSRVCVGGEASASMASSLDCCQTCKHQLHLLNASLYRNACYVVGSYIGNNEGNSWASQLNMTV</sequence>